<accession>A0A4Y7RJ45</accession>
<dbReference type="InterPro" id="IPR052923">
    <property type="entry name" value="UPF0718"/>
</dbReference>
<dbReference type="PANTHER" id="PTHR34184:SF4">
    <property type="entry name" value="UPF0718 PROTEIN YCGR"/>
    <property type="match status" value="1"/>
</dbReference>
<feature type="transmembrane region" description="Helical" evidence="7">
    <location>
        <begin position="237"/>
        <end position="257"/>
    </location>
</feature>
<feature type="transmembrane region" description="Helical" evidence="7">
    <location>
        <begin position="102"/>
        <end position="122"/>
    </location>
</feature>
<evidence type="ECO:0000256" key="3">
    <source>
        <dbReference type="ARBA" id="ARBA00022475"/>
    </source>
</evidence>
<dbReference type="InterPro" id="IPR005524">
    <property type="entry name" value="DUF318"/>
</dbReference>
<evidence type="ECO:0000256" key="5">
    <source>
        <dbReference type="ARBA" id="ARBA00022989"/>
    </source>
</evidence>
<gene>
    <name evidence="8" type="ORF">Pmgp_03595</name>
</gene>
<organism evidence="8 9">
    <name type="scientific">Pelotomaculum propionicicum</name>
    <dbReference type="NCBI Taxonomy" id="258475"/>
    <lineage>
        <taxon>Bacteria</taxon>
        <taxon>Bacillati</taxon>
        <taxon>Bacillota</taxon>
        <taxon>Clostridia</taxon>
        <taxon>Eubacteriales</taxon>
        <taxon>Desulfotomaculaceae</taxon>
        <taxon>Pelotomaculum</taxon>
    </lineage>
</organism>
<comment type="caution">
    <text evidence="8">The sequence shown here is derived from an EMBL/GenBank/DDBJ whole genome shotgun (WGS) entry which is preliminary data.</text>
</comment>
<sequence>MHILIVNVKKVLFSLCFLLFFAYIAWHMSGFLSEMIHFNMVSISNTSLTWSGFLNFKTIFLSIIIEAIPFILIGVFVSALLQNFVSEEQIKRFLPGSKYSKILLACLMGMIFPVCECGIVPVARRLVSKGVPLYSAVTFMLAAPIINPVVASSTAVAFSANLKMVCCRLGLAFVVAFTTGLLVSHFFDSGELRGTMPYSSCDCGCSHSHKNLSHNLSGRLVNTLSNACDEFFEMGKYLIWGACLAAFVQTTLSRYVLLDIGQGLWSSIAAMMAFAFGISVCSSADAFIAASFSSHFTAGSMLAFMVFGPMIDVKNFLLMLKVFKLRFVVLLTVIVGLLVIYGAYIVNTVTAGVDPF</sequence>
<comment type="similarity">
    <text evidence="2">Belongs to the UPF0718 family.</text>
</comment>
<reference evidence="8 9" key="1">
    <citation type="journal article" date="2018" name="Environ. Microbiol.">
        <title>Novel energy conservation strategies and behaviour of Pelotomaculum schinkii driving syntrophic propionate catabolism.</title>
        <authorList>
            <person name="Hidalgo-Ahumada C.A.P."/>
            <person name="Nobu M.K."/>
            <person name="Narihiro T."/>
            <person name="Tamaki H."/>
            <person name="Liu W.T."/>
            <person name="Kamagata Y."/>
            <person name="Stams A.J.M."/>
            <person name="Imachi H."/>
            <person name="Sousa D.Z."/>
        </authorList>
    </citation>
    <scope>NUCLEOTIDE SEQUENCE [LARGE SCALE GENOMIC DNA]</scope>
    <source>
        <strain evidence="8 9">MGP</strain>
    </source>
</reference>
<keyword evidence="9" id="KW-1185">Reference proteome</keyword>
<keyword evidence="3" id="KW-1003">Cell membrane</keyword>
<evidence type="ECO:0000256" key="2">
    <source>
        <dbReference type="ARBA" id="ARBA00006386"/>
    </source>
</evidence>
<feature type="transmembrane region" description="Helical" evidence="7">
    <location>
        <begin position="165"/>
        <end position="187"/>
    </location>
</feature>
<name>A0A4Y7RJ45_9FIRM</name>
<keyword evidence="5 7" id="KW-1133">Transmembrane helix</keyword>
<feature type="transmembrane region" description="Helical" evidence="7">
    <location>
        <begin position="269"/>
        <end position="290"/>
    </location>
</feature>
<evidence type="ECO:0000256" key="1">
    <source>
        <dbReference type="ARBA" id="ARBA00004651"/>
    </source>
</evidence>
<keyword evidence="6 7" id="KW-0472">Membrane</keyword>
<feature type="transmembrane region" description="Helical" evidence="7">
    <location>
        <begin position="59"/>
        <end position="81"/>
    </location>
</feature>
<feature type="transmembrane region" description="Helical" evidence="7">
    <location>
        <begin position="134"/>
        <end position="158"/>
    </location>
</feature>
<comment type="subcellular location">
    <subcellularLocation>
        <location evidence="1">Cell membrane</location>
        <topology evidence="1">Multi-pass membrane protein</topology>
    </subcellularLocation>
</comment>
<proteinExistence type="inferred from homology"/>
<dbReference type="GO" id="GO:0005886">
    <property type="term" value="C:plasma membrane"/>
    <property type="evidence" value="ECO:0007669"/>
    <property type="project" value="UniProtKB-SubCell"/>
</dbReference>
<dbReference type="PANTHER" id="PTHR34184">
    <property type="entry name" value="UPF0718 PROTEIN YCGR"/>
    <property type="match status" value="1"/>
</dbReference>
<evidence type="ECO:0000313" key="9">
    <source>
        <dbReference type="Proteomes" id="UP000297597"/>
    </source>
</evidence>
<feature type="transmembrane region" description="Helical" evidence="7">
    <location>
        <begin position="325"/>
        <end position="346"/>
    </location>
</feature>
<dbReference type="Pfam" id="PF03773">
    <property type="entry name" value="ArsP_1"/>
    <property type="match status" value="1"/>
</dbReference>
<evidence type="ECO:0000256" key="4">
    <source>
        <dbReference type="ARBA" id="ARBA00022692"/>
    </source>
</evidence>
<evidence type="ECO:0000256" key="7">
    <source>
        <dbReference type="SAM" id="Phobius"/>
    </source>
</evidence>
<feature type="transmembrane region" description="Helical" evidence="7">
    <location>
        <begin position="12"/>
        <end position="32"/>
    </location>
</feature>
<protein>
    <submittedName>
        <fullName evidence="8">Putative two-component membrane permease complex subunit</fullName>
    </submittedName>
</protein>
<feature type="transmembrane region" description="Helical" evidence="7">
    <location>
        <begin position="296"/>
        <end position="313"/>
    </location>
</feature>
<dbReference type="EMBL" id="QFFZ01000074">
    <property type="protein sequence ID" value="TEB08826.1"/>
    <property type="molecule type" value="Genomic_DNA"/>
</dbReference>
<dbReference type="Proteomes" id="UP000297597">
    <property type="component" value="Unassembled WGS sequence"/>
</dbReference>
<keyword evidence="4 7" id="KW-0812">Transmembrane</keyword>
<evidence type="ECO:0000256" key="6">
    <source>
        <dbReference type="ARBA" id="ARBA00023136"/>
    </source>
</evidence>
<evidence type="ECO:0000313" key="8">
    <source>
        <dbReference type="EMBL" id="TEB08826.1"/>
    </source>
</evidence>
<dbReference type="AlphaFoldDB" id="A0A4Y7RJ45"/>